<name>A0ABD4L4D4_9GAMM</name>
<dbReference type="NCBIfam" id="TIGR04172">
    <property type="entry name" value="DGQHR_dnd_1"/>
    <property type="match status" value="1"/>
</dbReference>
<dbReference type="EMBL" id="JAEDAF010000012">
    <property type="protein sequence ID" value="MBH8581093.1"/>
    <property type="molecule type" value="Genomic_DNA"/>
</dbReference>
<proteinExistence type="predicted"/>
<dbReference type="Pfam" id="PF14072">
    <property type="entry name" value="DndB"/>
    <property type="match status" value="1"/>
</dbReference>
<dbReference type="InterPro" id="IPR017601">
    <property type="entry name" value="DGQHR-contain_dom"/>
</dbReference>
<protein>
    <submittedName>
        <fullName evidence="1">DGQHR domain-containing protein</fullName>
    </submittedName>
</protein>
<dbReference type="CDD" id="cd16413">
    <property type="entry name" value="DGQHR_domain"/>
    <property type="match status" value="1"/>
</dbReference>
<dbReference type="NCBIfam" id="TIGR03187">
    <property type="entry name" value="DGQHR"/>
    <property type="match status" value="1"/>
</dbReference>
<dbReference type="AlphaFoldDB" id="A0ABD4L4D4"/>
<gene>
    <name evidence="1" type="ORF">I7V36_13390</name>
</gene>
<evidence type="ECO:0000313" key="1">
    <source>
        <dbReference type="EMBL" id="MBH8581093.1"/>
    </source>
</evidence>
<dbReference type="RefSeq" id="WP_198058110.1">
    <property type="nucleotide sequence ID" value="NZ_JAEDAF010000012.1"/>
</dbReference>
<dbReference type="Proteomes" id="UP000651738">
    <property type="component" value="Unassembled WGS sequence"/>
</dbReference>
<dbReference type="InterPro" id="IPR026440">
    <property type="entry name" value="DNA_PRithio_assoc_DGOHR_pro_1"/>
</dbReference>
<evidence type="ECO:0000313" key="2">
    <source>
        <dbReference type="Proteomes" id="UP000651738"/>
    </source>
</evidence>
<accession>A0ABD4L4D4</accession>
<sequence length="402" mass="45701">MKKSIFPLKVRAIKVEQDLSTFYAVSLSAKTLLEVAYSDVMKAEVDFESGGYQLSGTQRQVQEKRLREISRYINRDDAAFPNSIILAANINESDGFFSSFINDSEEVSWRIEEDAHGFLLIIPSPEKVASIIDGQHRLFGFVGAEKNKLEMELLCSVYLDLPKPYQAQLFATINSNQKKVDKSLTYELFGYNIHDEPPESWSPDKLAVFLTRKLNVEKDSPFHKKIKLAPRDAKELLLNDESCTWMISTSAVVEGVLRLISSNPRVDSNIMSTPIGKERRSVSERSDKSPFRELYIDGSDILIYSAVKNFFLACEKIFWKKPEATYMTKTVGVQALFDVLREISSYCVREKKLSEQFFLDVLSSAGNVSLSDEEFRQASGAGRVKIKREILKSIDDKYLIDK</sequence>
<dbReference type="InterPro" id="IPR017642">
    <property type="entry name" value="DNA_S_mod_DndB"/>
</dbReference>
<organism evidence="1 2">
    <name type="scientific">Bisbaumannia pacifica</name>
    <dbReference type="NCBI Taxonomy" id="77098"/>
    <lineage>
        <taxon>Bacteria</taxon>
        <taxon>Pseudomonadati</taxon>
        <taxon>Pseudomonadota</taxon>
        <taxon>Gammaproteobacteria</taxon>
        <taxon>Oceanospirillales</taxon>
        <taxon>Halomonadaceae</taxon>
        <taxon>Bisbaumannia</taxon>
    </lineage>
</organism>
<reference evidence="1 2" key="1">
    <citation type="submission" date="2020-12" db="EMBL/GenBank/DDBJ databases">
        <title>Draft genome sequence of Halomonas pacifica strain CARE-V15.</title>
        <authorList>
            <person name="Vignesh N."/>
            <person name="Thabitha A."/>
            <person name="Saravanan R."/>
            <person name="Manigandan V."/>
        </authorList>
    </citation>
    <scope>NUCLEOTIDE SEQUENCE [LARGE SCALE GENOMIC DNA]</scope>
    <source>
        <strain evidence="1 2">CARE-V15</strain>
    </source>
</reference>
<comment type="caution">
    <text evidence="1">The sequence shown here is derived from an EMBL/GenBank/DDBJ whole genome shotgun (WGS) entry which is preliminary data.</text>
</comment>